<feature type="domain" description="Alcohol dehydrogenase-like C-terminal" evidence="6">
    <location>
        <begin position="225"/>
        <end position="294"/>
    </location>
</feature>
<evidence type="ECO:0000256" key="5">
    <source>
        <dbReference type="RuleBase" id="RU361277"/>
    </source>
</evidence>
<dbReference type="SUPFAM" id="SSF51735">
    <property type="entry name" value="NAD(P)-binding Rossmann-fold domains"/>
    <property type="match status" value="1"/>
</dbReference>
<dbReference type="Proteomes" id="UP000663864">
    <property type="component" value="Unassembled WGS sequence"/>
</dbReference>
<evidence type="ECO:0000313" key="8">
    <source>
        <dbReference type="EMBL" id="CAF1125442.1"/>
    </source>
</evidence>
<gene>
    <name evidence="9" type="ORF">JBS370_LOCUS2369</name>
    <name evidence="8" type="ORF">ZHD862_LOCUS18858</name>
</gene>
<evidence type="ECO:0000313" key="9">
    <source>
        <dbReference type="EMBL" id="CAF3572082.1"/>
    </source>
</evidence>
<reference evidence="8" key="1">
    <citation type="submission" date="2021-02" db="EMBL/GenBank/DDBJ databases">
        <authorList>
            <person name="Nowell W R."/>
        </authorList>
    </citation>
    <scope>NUCLEOTIDE SEQUENCE</scope>
</reference>
<keyword evidence="4" id="KW-0560">Oxidoreductase</keyword>
<evidence type="ECO:0000256" key="3">
    <source>
        <dbReference type="ARBA" id="ARBA00022833"/>
    </source>
</evidence>
<sequence length="421" mass="47086">MNFITKLQDKALGQAPTSVPVQPRYDETRKQHAIIWRGVRHVEYVEKPMPLITDSRDILLKITATTICGSDLHLYNNTILDMHDGDIIGHEFMGIIQEKGEQVQKLHVGQRVVVAFAIACGSCDFCKREEYSCCDTTNPSRLMEQMYGQKTAAFYGYSHLTGGVPGGQAEYVRVPFADVNCLPIPDDIPDTKALFLSDIIPTSYHGCEIGNVKKDSVVAIWGLGPIGLLEARWCQILGAKRIIGIDCVPERLDIARKYLGIETINFKECDTTKKLLELVPDGVDCSLEAAGFDYAKSLLHKIERFLNLETDAGDILKEMILCTRKAGTISIIGVYNNTVNHFPIGPMMEKHLTVTGGQAYPQKYWKMCLEKIRSGEMDPTFVVSHHIKLSQAPDFYKKFDDKAHGALKCFIRPDDIAEGKQ</sequence>
<dbReference type="Pfam" id="PF00107">
    <property type="entry name" value="ADH_zinc_N"/>
    <property type="match status" value="1"/>
</dbReference>
<keyword evidence="2 5" id="KW-0479">Metal-binding</keyword>
<dbReference type="InterPro" id="IPR013149">
    <property type="entry name" value="ADH-like_C"/>
</dbReference>
<dbReference type="SUPFAM" id="SSF50129">
    <property type="entry name" value="GroES-like"/>
    <property type="match status" value="1"/>
</dbReference>
<dbReference type="InterPro" id="IPR011032">
    <property type="entry name" value="GroES-like_sf"/>
</dbReference>
<dbReference type="Gene3D" id="3.40.50.720">
    <property type="entry name" value="NAD(P)-binding Rossmann-like Domain"/>
    <property type="match status" value="1"/>
</dbReference>
<keyword evidence="3 5" id="KW-0862">Zinc</keyword>
<dbReference type="GO" id="GO:0008270">
    <property type="term" value="F:zinc ion binding"/>
    <property type="evidence" value="ECO:0007669"/>
    <property type="project" value="InterPro"/>
</dbReference>
<dbReference type="GO" id="GO:0016491">
    <property type="term" value="F:oxidoreductase activity"/>
    <property type="evidence" value="ECO:0007669"/>
    <property type="project" value="UniProtKB-KW"/>
</dbReference>
<dbReference type="InterPro" id="IPR002328">
    <property type="entry name" value="ADH_Zn_CS"/>
</dbReference>
<name>A0A814QX64_9BILA</name>
<comment type="similarity">
    <text evidence="5">Belongs to the zinc-containing alcohol dehydrogenase family.</text>
</comment>
<protein>
    <recommendedName>
        <fullName evidence="11">Alcohol dehydrogenase</fullName>
    </recommendedName>
</protein>
<dbReference type="Pfam" id="PF08240">
    <property type="entry name" value="ADH_N"/>
    <property type="match status" value="1"/>
</dbReference>
<dbReference type="PANTHER" id="PTHR42813:SF1">
    <property type="entry name" value="DEHYDROGENASE, PUTATIVE (AFU_ORTHOLOGUE AFUA_5G03930)-RELATED"/>
    <property type="match status" value="1"/>
</dbReference>
<dbReference type="Proteomes" id="UP000663836">
    <property type="component" value="Unassembled WGS sequence"/>
</dbReference>
<proteinExistence type="inferred from homology"/>
<dbReference type="InterPro" id="IPR013154">
    <property type="entry name" value="ADH-like_N"/>
</dbReference>
<dbReference type="EMBL" id="CAJOBD010000092">
    <property type="protein sequence ID" value="CAF3572082.1"/>
    <property type="molecule type" value="Genomic_DNA"/>
</dbReference>
<evidence type="ECO:0000259" key="7">
    <source>
        <dbReference type="Pfam" id="PF08240"/>
    </source>
</evidence>
<evidence type="ECO:0008006" key="11">
    <source>
        <dbReference type="Google" id="ProtNLM"/>
    </source>
</evidence>
<evidence type="ECO:0000259" key="6">
    <source>
        <dbReference type="Pfam" id="PF00107"/>
    </source>
</evidence>
<dbReference type="Gene3D" id="3.90.180.10">
    <property type="entry name" value="Medium-chain alcohol dehydrogenases, catalytic domain"/>
    <property type="match status" value="1"/>
</dbReference>
<evidence type="ECO:0000256" key="2">
    <source>
        <dbReference type="ARBA" id="ARBA00022723"/>
    </source>
</evidence>
<dbReference type="PANTHER" id="PTHR42813">
    <property type="entry name" value="ZINC-TYPE ALCOHOL DEHYDROGENASE-LIKE"/>
    <property type="match status" value="1"/>
</dbReference>
<comment type="cofactor">
    <cofactor evidence="1 5">
        <name>Zn(2+)</name>
        <dbReference type="ChEBI" id="CHEBI:29105"/>
    </cofactor>
</comment>
<evidence type="ECO:0000256" key="4">
    <source>
        <dbReference type="ARBA" id="ARBA00023002"/>
    </source>
</evidence>
<dbReference type="EMBL" id="CAJNOT010000998">
    <property type="protein sequence ID" value="CAF1125442.1"/>
    <property type="molecule type" value="Genomic_DNA"/>
</dbReference>
<evidence type="ECO:0000256" key="1">
    <source>
        <dbReference type="ARBA" id="ARBA00001947"/>
    </source>
</evidence>
<organism evidence="8 10">
    <name type="scientific">Rotaria sordida</name>
    <dbReference type="NCBI Taxonomy" id="392033"/>
    <lineage>
        <taxon>Eukaryota</taxon>
        <taxon>Metazoa</taxon>
        <taxon>Spiralia</taxon>
        <taxon>Gnathifera</taxon>
        <taxon>Rotifera</taxon>
        <taxon>Eurotatoria</taxon>
        <taxon>Bdelloidea</taxon>
        <taxon>Philodinida</taxon>
        <taxon>Philodinidae</taxon>
        <taxon>Rotaria</taxon>
    </lineage>
</organism>
<dbReference type="PROSITE" id="PS00059">
    <property type="entry name" value="ADH_ZINC"/>
    <property type="match status" value="1"/>
</dbReference>
<dbReference type="InterPro" id="IPR036291">
    <property type="entry name" value="NAD(P)-bd_dom_sf"/>
</dbReference>
<comment type="caution">
    <text evidence="8">The sequence shown here is derived from an EMBL/GenBank/DDBJ whole genome shotgun (WGS) entry which is preliminary data.</text>
</comment>
<dbReference type="CDD" id="cd08283">
    <property type="entry name" value="FDH_like_1"/>
    <property type="match status" value="1"/>
</dbReference>
<feature type="domain" description="Alcohol dehydrogenase-like N-terminal" evidence="7">
    <location>
        <begin position="56"/>
        <end position="186"/>
    </location>
</feature>
<accession>A0A814QX64</accession>
<evidence type="ECO:0000313" key="10">
    <source>
        <dbReference type="Proteomes" id="UP000663864"/>
    </source>
</evidence>
<dbReference type="AlphaFoldDB" id="A0A814QX64"/>